<organism evidence="2 3">
    <name type="scientific">Dryococelus australis</name>
    <dbReference type="NCBI Taxonomy" id="614101"/>
    <lineage>
        <taxon>Eukaryota</taxon>
        <taxon>Metazoa</taxon>
        <taxon>Ecdysozoa</taxon>
        <taxon>Arthropoda</taxon>
        <taxon>Hexapoda</taxon>
        <taxon>Insecta</taxon>
        <taxon>Pterygota</taxon>
        <taxon>Neoptera</taxon>
        <taxon>Polyneoptera</taxon>
        <taxon>Phasmatodea</taxon>
        <taxon>Verophasmatodea</taxon>
        <taxon>Anareolatae</taxon>
        <taxon>Phasmatidae</taxon>
        <taxon>Eurycanthinae</taxon>
        <taxon>Dryococelus</taxon>
    </lineage>
</organism>
<evidence type="ECO:0000256" key="1">
    <source>
        <dbReference type="SAM" id="MobiDB-lite"/>
    </source>
</evidence>
<evidence type="ECO:0000313" key="2">
    <source>
        <dbReference type="EMBL" id="KAJ8890086.1"/>
    </source>
</evidence>
<name>A0ABQ9I0A4_9NEOP</name>
<reference evidence="2 3" key="1">
    <citation type="submission" date="2023-02" db="EMBL/GenBank/DDBJ databases">
        <title>LHISI_Scaffold_Assembly.</title>
        <authorList>
            <person name="Stuart O.P."/>
            <person name="Cleave R."/>
            <person name="Magrath M.J.L."/>
            <person name="Mikheyev A.S."/>
        </authorList>
    </citation>
    <scope>NUCLEOTIDE SEQUENCE [LARGE SCALE GENOMIC DNA]</scope>
    <source>
        <strain evidence="2">Daus_M_001</strain>
        <tissue evidence="2">Leg muscle</tissue>
    </source>
</reference>
<accession>A0ABQ9I0A4</accession>
<keyword evidence="3" id="KW-1185">Reference proteome</keyword>
<comment type="caution">
    <text evidence="2">The sequence shown here is derived from an EMBL/GenBank/DDBJ whole genome shotgun (WGS) entry which is preliminary data.</text>
</comment>
<proteinExistence type="predicted"/>
<protein>
    <submittedName>
        <fullName evidence="2">Uncharacterized protein</fullName>
    </submittedName>
</protein>
<sequence length="319" mass="35148">MVTVVGAVVTIAPPADQPVNCDLLVIPNLTPFSFGAGLLTKVASNHLTILKVHEFLRQSYSAVSRCLPTSAITDHVFPVVKAVHNKVSTLETNLRKKVTAPARMYVGKYLGLTSPRQQSHKRQCKLLREEGLGKESATSFVRDPSQHLPGVISGNHGKPNSKQADTNLGTRKVQLTQCRKLGKRGGNQSIDPPPHSHNSFAHANSTGCITIHLANVRLAAYKAGVVTSPFWPHQKDENNNLISLGFKKSFYTVYIWRRPVAGLHVMPVEVEVNKLIKDTLMKPTKKLWCEGGGDNWLQRKKKSKFYQEAIGGKNLPAAR</sequence>
<dbReference type="Proteomes" id="UP001159363">
    <property type="component" value="Chromosome 3"/>
</dbReference>
<feature type="region of interest" description="Disordered" evidence="1">
    <location>
        <begin position="135"/>
        <end position="165"/>
    </location>
</feature>
<dbReference type="EMBL" id="JARBHB010000003">
    <property type="protein sequence ID" value="KAJ8890086.1"/>
    <property type="molecule type" value="Genomic_DNA"/>
</dbReference>
<gene>
    <name evidence="2" type="ORF">PR048_009593</name>
</gene>
<evidence type="ECO:0000313" key="3">
    <source>
        <dbReference type="Proteomes" id="UP001159363"/>
    </source>
</evidence>